<accession>A0A4R4TIT6</accession>
<gene>
    <name evidence="2" type="ORF">E1283_06880</name>
</gene>
<dbReference type="OrthoDB" id="3627466at2"/>
<reference evidence="2 3" key="1">
    <citation type="submission" date="2019-03" db="EMBL/GenBank/DDBJ databases">
        <title>Draft genome sequences of novel Actinobacteria.</title>
        <authorList>
            <person name="Sahin N."/>
            <person name="Ay H."/>
            <person name="Saygin H."/>
        </authorList>
    </citation>
    <scope>NUCLEOTIDE SEQUENCE [LARGE SCALE GENOMIC DNA]</scope>
    <source>
        <strain evidence="2 3">DSM 41900</strain>
    </source>
</reference>
<protein>
    <submittedName>
        <fullName evidence="2">GNAT family N-acetyltransferase</fullName>
    </submittedName>
</protein>
<dbReference type="SUPFAM" id="SSF55729">
    <property type="entry name" value="Acyl-CoA N-acyltransferases (Nat)"/>
    <property type="match status" value="1"/>
</dbReference>
<dbReference type="GO" id="GO:0016747">
    <property type="term" value="F:acyltransferase activity, transferring groups other than amino-acyl groups"/>
    <property type="evidence" value="ECO:0007669"/>
    <property type="project" value="InterPro"/>
</dbReference>
<dbReference type="Pfam" id="PF00583">
    <property type="entry name" value="Acetyltransf_1"/>
    <property type="match status" value="1"/>
</dbReference>
<dbReference type="PROSITE" id="PS51186">
    <property type="entry name" value="GNAT"/>
    <property type="match status" value="1"/>
</dbReference>
<dbReference type="Gene3D" id="3.40.630.30">
    <property type="match status" value="1"/>
</dbReference>
<evidence type="ECO:0000259" key="1">
    <source>
        <dbReference type="PROSITE" id="PS51186"/>
    </source>
</evidence>
<dbReference type="InterPro" id="IPR016181">
    <property type="entry name" value="Acyl_CoA_acyltransferase"/>
</dbReference>
<dbReference type="InterPro" id="IPR000182">
    <property type="entry name" value="GNAT_dom"/>
</dbReference>
<keyword evidence="3" id="KW-1185">Reference proteome</keyword>
<feature type="domain" description="N-acetyltransferase" evidence="1">
    <location>
        <begin position="48"/>
        <end position="210"/>
    </location>
</feature>
<name>A0A4R4TIT6_9ACTN</name>
<proteinExistence type="predicted"/>
<dbReference type="AlphaFoldDB" id="A0A4R4TIT6"/>
<evidence type="ECO:0000313" key="2">
    <source>
        <dbReference type="EMBL" id="TDC77597.1"/>
    </source>
</evidence>
<dbReference type="Proteomes" id="UP000295345">
    <property type="component" value="Unassembled WGS sequence"/>
</dbReference>
<keyword evidence="2" id="KW-0808">Transferase</keyword>
<sequence>MAPTLVPPRRSVPEPALEWDDGEFTAKSSRGAVMSTVFMRRLSRWQAESERENLGDLYLAACQEAPDLFPLGREEFIRQLVDEDGGEPEFDMMVASDPSLVGCVYGYRADRGSPWWEAFDGVPSEISELTAARQVFVITTLLVAPHRRRQQVATKLQRQLLARSRAGLYLTLIDPGNSPARAAFQSWGWTKAGQLTPTDGSHPREAWTSTG</sequence>
<organism evidence="2 3">
    <name type="scientific">Streptomyces hainanensis</name>
    <dbReference type="NCBI Taxonomy" id="402648"/>
    <lineage>
        <taxon>Bacteria</taxon>
        <taxon>Bacillati</taxon>
        <taxon>Actinomycetota</taxon>
        <taxon>Actinomycetes</taxon>
        <taxon>Kitasatosporales</taxon>
        <taxon>Streptomycetaceae</taxon>
        <taxon>Streptomyces</taxon>
    </lineage>
</organism>
<comment type="caution">
    <text evidence="2">The sequence shown here is derived from an EMBL/GenBank/DDBJ whole genome shotgun (WGS) entry which is preliminary data.</text>
</comment>
<evidence type="ECO:0000313" key="3">
    <source>
        <dbReference type="Proteomes" id="UP000295345"/>
    </source>
</evidence>
<dbReference type="EMBL" id="SMKI01000050">
    <property type="protein sequence ID" value="TDC77597.1"/>
    <property type="molecule type" value="Genomic_DNA"/>
</dbReference>